<reference evidence="1 2" key="1">
    <citation type="journal article" date="2018" name="J. Microbiol.">
        <title>Salicibibacter kimchii gen. nov., sp. nov., a moderately halophilic and alkalitolerant bacterium in the family Bacillaceae, isolated from kimchi.</title>
        <authorList>
            <person name="Jang J.Y."/>
            <person name="Oh Y.J."/>
            <person name="Lim S.K."/>
            <person name="Park H.K."/>
            <person name="Lee C."/>
            <person name="Kim J.Y."/>
            <person name="Lee M.A."/>
            <person name="Choi H.J."/>
        </authorList>
    </citation>
    <scope>NUCLEOTIDE SEQUENCE [LARGE SCALE GENOMIC DNA]</scope>
    <source>
        <strain evidence="1 2">NKC1-1</strain>
    </source>
</reference>
<evidence type="ECO:0000313" key="1">
    <source>
        <dbReference type="EMBL" id="AXF57469.1"/>
    </source>
</evidence>
<accession>A0A345C2N8</accession>
<dbReference type="AlphaFoldDB" id="A0A345C2N8"/>
<evidence type="ECO:0000313" key="2">
    <source>
        <dbReference type="Proteomes" id="UP000252100"/>
    </source>
</evidence>
<name>A0A345C2N8_9BACI</name>
<protein>
    <submittedName>
        <fullName evidence="1">Uncharacterized protein</fullName>
    </submittedName>
</protein>
<dbReference type="KEGG" id="rue:DT065_16740"/>
<sequence>MMGALIIFLLSFLVLFVSGLAQGLANVPTASLDASREQEVVETLATQGSQQQKVAVMITHDTRLFHVCDRVIPFQTGRWITLRMGMDK</sequence>
<dbReference type="InterPro" id="IPR027417">
    <property type="entry name" value="P-loop_NTPase"/>
</dbReference>
<dbReference type="Proteomes" id="UP000252100">
    <property type="component" value="Chromosome"/>
</dbReference>
<gene>
    <name evidence="1" type="ORF">DT065_16740</name>
</gene>
<dbReference type="SUPFAM" id="SSF52540">
    <property type="entry name" value="P-loop containing nucleoside triphosphate hydrolases"/>
    <property type="match status" value="1"/>
</dbReference>
<dbReference type="EMBL" id="CP031092">
    <property type="protein sequence ID" value="AXF57469.1"/>
    <property type="molecule type" value="Genomic_DNA"/>
</dbReference>
<dbReference type="Gene3D" id="3.40.50.300">
    <property type="entry name" value="P-loop containing nucleotide triphosphate hydrolases"/>
    <property type="match status" value="1"/>
</dbReference>
<organism evidence="1 2">
    <name type="scientific">Salicibibacter kimchii</name>
    <dbReference type="NCBI Taxonomy" id="2099786"/>
    <lineage>
        <taxon>Bacteria</taxon>
        <taxon>Bacillati</taxon>
        <taxon>Bacillota</taxon>
        <taxon>Bacilli</taxon>
        <taxon>Bacillales</taxon>
        <taxon>Bacillaceae</taxon>
        <taxon>Salicibibacter</taxon>
    </lineage>
</organism>
<proteinExistence type="predicted"/>
<keyword evidence="2" id="KW-1185">Reference proteome</keyword>